<comment type="subcellular location">
    <subcellularLocation>
        <location evidence="1">Membrane</location>
        <topology evidence="1">Single-pass membrane protein</topology>
    </subcellularLocation>
</comment>
<dbReference type="Gramene" id="KGN55010">
    <property type="protein sequence ID" value="KGN55010"/>
    <property type="gene ID" value="Csa_4G621220"/>
</dbReference>
<dbReference type="Gene3D" id="1.10.630.10">
    <property type="entry name" value="Cytochrome P450"/>
    <property type="match status" value="1"/>
</dbReference>
<keyword evidence="13" id="KW-1185">Reference proteome</keyword>
<dbReference type="GO" id="GO:0004497">
    <property type="term" value="F:monooxygenase activity"/>
    <property type="evidence" value="ECO:0007669"/>
    <property type="project" value="UniProtKB-KW"/>
</dbReference>
<keyword evidence="9" id="KW-0503">Monooxygenase</keyword>
<dbReference type="InterPro" id="IPR050665">
    <property type="entry name" value="Cytochrome_P450_Monooxygen"/>
</dbReference>
<keyword evidence="8" id="KW-0408">Iron</keyword>
<evidence type="ECO:0000256" key="5">
    <source>
        <dbReference type="ARBA" id="ARBA00022723"/>
    </source>
</evidence>
<dbReference type="Pfam" id="PF00067">
    <property type="entry name" value="p450"/>
    <property type="match status" value="1"/>
</dbReference>
<keyword evidence="5" id="KW-0479">Metal-binding</keyword>
<dbReference type="AlphaFoldDB" id="A0A0A0KZE8"/>
<dbReference type="InterPro" id="IPR001128">
    <property type="entry name" value="Cyt_P450"/>
</dbReference>
<dbReference type="PANTHER" id="PTHR24282">
    <property type="entry name" value="CYTOCHROME P450 FAMILY MEMBER"/>
    <property type="match status" value="1"/>
</dbReference>
<keyword evidence="10 11" id="KW-0472">Membrane</keyword>
<evidence type="ECO:0000256" key="3">
    <source>
        <dbReference type="ARBA" id="ARBA00022617"/>
    </source>
</evidence>
<evidence type="ECO:0000256" key="11">
    <source>
        <dbReference type="SAM" id="Phobius"/>
    </source>
</evidence>
<dbReference type="GO" id="GO:0016705">
    <property type="term" value="F:oxidoreductase activity, acting on paired donors, with incorporation or reduction of molecular oxygen"/>
    <property type="evidence" value="ECO:0007669"/>
    <property type="project" value="InterPro"/>
</dbReference>
<reference evidence="12 13" key="2">
    <citation type="journal article" date="2009" name="PLoS ONE">
        <title>An integrated genetic and cytogenetic map of the cucumber genome.</title>
        <authorList>
            <person name="Ren Y."/>
            <person name="Zhang Z."/>
            <person name="Liu J."/>
            <person name="Staub J.E."/>
            <person name="Han Y."/>
            <person name="Cheng Z."/>
            <person name="Li X."/>
            <person name="Lu J."/>
            <person name="Miao H."/>
            <person name="Kang H."/>
            <person name="Xie B."/>
            <person name="Gu X."/>
            <person name="Wang X."/>
            <person name="Du Y."/>
            <person name="Jin W."/>
            <person name="Huang S."/>
        </authorList>
    </citation>
    <scope>NUCLEOTIDE SEQUENCE [LARGE SCALE GENOMIC DNA]</scope>
    <source>
        <strain evidence="13">cv. 9930</strain>
    </source>
</reference>
<keyword evidence="7" id="KW-0560">Oxidoreductase</keyword>
<dbReference type="EMBL" id="CM002925">
    <property type="protein sequence ID" value="KGN55010.1"/>
    <property type="molecule type" value="Genomic_DNA"/>
</dbReference>
<comment type="similarity">
    <text evidence="2">Belongs to the cytochrome P450 family.</text>
</comment>
<dbReference type="Proteomes" id="UP000029981">
    <property type="component" value="Chromosome 4"/>
</dbReference>
<dbReference type="GO" id="GO:0016020">
    <property type="term" value="C:membrane"/>
    <property type="evidence" value="ECO:0007669"/>
    <property type="project" value="UniProtKB-SubCell"/>
</dbReference>
<evidence type="ECO:0008006" key="14">
    <source>
        <dbReference type="Google" id="ProtNLM"/>
    </source>
</evidence>
<keyword evidence="3" id="KW-0349">Heme</keyword>
<evidence type="ECO:0000256" key="7">
    <source>
        <dbReference type="ARBA" id="ARBA00023002"/>
    </source>
</evidence>
<sequence length="181" mass="20998">MAYVLDMISTWLIVVIVVLLSSSLLLLGWKLVDWIWFRPKKLEKLLRQQGFTGNSYRILHGDLKERAAMRDQAISKPMNFSNYIAPRVIPSVHHTIQHYGKNSFMWIGPMPRVHIMDPEQLKTVFSLINDYQKPTASLNPLAKLLADGLLNHEGQKWVKHRKIINPAFHLEKLKISTHKVK</sequence>
<evidence type="ECO:0000256" key="9">
    <source>
        <dbReference type="ARBA" id="ARBA00023033"/>
    </source>
</evidence>
<name>A0A0A0KZE8_CUCSA</name>
<evidence type="ECO:0000256" key="4">
    <source>
        <dbReference type="ARBA" id="ARBA00022692"/>
    </source>
</evidence>
<organism evidence="12 13">
    <name type="scientific">Cucumis sativus</name>
    <name type="common">Cucumber</name>
    <dbReference type="NCBI Taxonomy" id="3659"/>
    <lineage>
        <taxon>Eukaryota</taxon>
        <taxon>Viridiplantae</taxon>
        <taxon>Streptophyta</taxon>
        <taxon>Embryophyta</taxon>
        <taxon>Tracheophyta</taxon>
        <taxon>Spermatophyta</taxon>
        <taxon>Magnoliopsida</taxon>
        <taxon>eudicotyledons</taxon>
        <taxon>Gunneridae</taxon>
        <taxon>Pentapetalae</taxon>
        <taxon>rosids</taxon>
        <taxon>fabids</taxon>
        <taxon>Cucurbitales</taxon>
        <taxon>Cucurbitaceae</taxon>
        <taxon>Benincaseae</taxon>
        <taxon>Cucumis</taxon>
    </lineage>
</organism>
<evidence type="ECO:0000313" key="13">
    <source>
        <dbReference type="Proteomes" id="UP000029981"/>
    </source>
</evidence>
<reference evidence="12 13" key="1">
    <citation type="journal article" date="2009" name="Nat. Genet.">
        <title>The genome of the cucumber, Cucumis sativus L.</title>
        <authorList>
            <person name="Huang S."/>
            <person name="Li R."/>
            <person name="Zhang Z."/>
            <person name="Li L."/>
            <person name="Gu X."/>
            <person name="Fan W."/>
            <person name="Lucas W.J."/>
            <person name="Wang X."/>
            <person name="Xie B."/>
            <person name="Ni P."/>
            <person name="Ren Y."/>
            <person name="Zhu H."/>
            <person name="Li J."/>
            <person name="Lin K."/>
            <person name="Jin W."/>
            <person name="Fei Z."/>
            <person name="Li G."/>
            <person name="Staub J."/>
            <person name="Kilian A."/>
            <person name="van der Vossen E.A."/>
            <person name="Wu Y."/>
            <person name="Guo J."/>
            <person name="He J."/>
            <person name="Jia Z."/>
            <person name="Ren Y."/>
            <person name="Tian G."/>
            <person name="Lu Y."/>
            <person name="Ruan J."/>
            <person name="Qian W."/>
            <person name="Wang M."/>
            <person name="Huang Q."/>
            <person name="Li B."/>
            <person name="Xuan Z."/>
            <person name="Cao J."/>
            <person name="Asan"/>
            <person name="Wu Z."/>
            <person name="Zhang J."/>
            <person name="Cai Q."/>
            <person name="Bai Y."/>
            <person name="Zhao B."/>
            <person name="Han Y."/>
            <person name="Li Y."/>
            <person name="Li X."/>
            <person name="Wang S."/>
            <person name="Shi Q."/>
            <person name="Liu S."/>
            <person name="Cho W.K."/>
            <person name="Kim J.Y."/>
            <person name="Xu Y."/>
            <person name="Heller-Uszynska K."/>
            <person name="Miao H."/>
            <person name="Cheng Z."/>
            <person name="Zhang S."/>
            <person name="Wu J."/>
            <person name="Yang Y."/>
            <person name="Kang H."/>
            <person name="Li M."/>
            <person name="Liang H."/>
            <person name="Ren X."/>
            <person name="Shi Z."/>
            <person name="Wen M."/>
            <person name="Jian M."/>
            <person name="Yang H."/>
            <person name="Zhang G."/>
            <person name="Yang Z."/>
            <person name="Chen R."/>
            <person name="Liu S."/>
            <person name="Li J."/>
            <person name="Ma L."/>
            <person name="Liu H."/>
            <person name="Zhou Y."/>
            <person name="Zhao J."/>
            <person name="Fang X."/>
            <person name="Li G."/>
            <person name="Fang L."/>
            <person name="Li Y."/>
            <person name="Liu D."/>
            <person name="Zheng H."/>
            <person name="Zhang Y."/>
            <person name="Qin N."/>
            <person name="Li Z."/>
            <person name="Yang G."/>
            <person name="Yang S."/>
            <person name="Bolund L."/>
            <person name="Kristiansen K."/>
            <person name="Zheng H."/>
            <person name="Li S."/>
            <person name="Zhang X."/>
            <person name="Yang H."/>
            <person name="Wang J."/>
            <person name="Sun R."/>
            <person name="Zhang B."/>
            <person name="Jiang S."/>
            <person name="Wang J."/>
            <person name="Du Y."/>
            <person name="Li S."/>
        </authorList>
    </citation>
    <scope>NUCLEOTIDE SEQUENCE [LARGE SCALE GENOMIC DNA]</scope>
    <source>
        <strain evidence="13">cv. 9930</strain>
    </source>
</reference>
<dbReference type="OMA" id="EITIYIT"/>
<protein>
    <recommendedName>
        <fullName evidence="14">Cytochrome P450</fullName>
    </recommendedName>
</protein>
<keyword evidence="6 11" id="KW-1133">Transmembrane helix</keyword>
<proteinExistence type="inferred from homology"/>
<evidence type="ECO:0000256" key="8">
    <source>
        <dbReference type="ARBA" id="ARBA00023004"/>
    </source>
</evidence>
<dbReference type="GO" id="GO:0020037">
    <property type="term" value="F:heme binding"/>
    <property type="evidence" value="ECO:0007669"/>
    <property type="project" value="InterPro"/>
</dbReference>
<dbReference type="PANTHER" id="PTHR24282:SF255">
    <property type="entry name" value="CYTOCHROME P450 72A11-RELATED"/>
    <property type="match status" value="1"/>
</dbReference>
<dbReference type="InterPro" id="IPR036396">
    <property type="entry name" value="Cyt_P450_sf"/>
</dbReference>
<evidence type="ECO:0000256" key="1">
    <source>
        <dbReference type="ARBA" id="ARBA00004167"/>
    </source>
</evidence>
<gene>
    <name evidence="12" type="ORF">Csa_4G621220</name>
</gene>
<evidence type="ECO:0000256" key="2">
    <source>
        <dbReference type="ARBA" id="ARBA00010617"/>
    </source>
</evidence>
<dbReference type="eggNOG" id="KOG0157">
    <property type="taxonomic scope" value="Eukaryota"/>
</dbReference>
<evidence type="ECO:0000256" key="6">
    <source>
        <dbReference type="ARBA" id="ARBA00022989"/>
    </source>
</evidence>
<evidence type="ECO:0000313" key="12">
    <source>
        <dbReference type="EMBL" id="KGN55010.1"/>
    </source>
</evidence>
<evidence type="ECO:0000256" key="10">
    <source>
        <dbReference type="ARBA" id="ARBA00023136"/>
    </source>
</evidence>
<feature type="transmembrane region" description="Helical" evidence="11">
    <location>
        <begin position="12"/>
        <end position="37"/>
    </location>
</feature>
<dbReference type="SUPFAM" id="SSF48264">
    <property type="entry name" value="Cytochrome P450"/>
    <property type="match status" value="1"/>
</dbReference>
<accession>A0A0A0KZE8</accession>
<keyword evidence="4 11" id="KW-0812">Transmembrane</keyword>
<dbReference type="GO" id="GO:0005506">
    <property type="term" value="F:iron ion binding"/>
    <property type="evidence" value="ECO:0007669"/>
    <property type="project" value="InterPro"/>
</dbReference>
<reference evidence="12 13" key="4">
    <citation type="journal article" date="2011" name="BMC Genomics">
        <title>RNA-Seq improves annotation of protein-coding genes in the cucumber genome.</title>
        <authorList>
            <person name="Li Z."/>
            <person name="Zhang Z."/>
            <person name="Yan P."/>
            <person name="Huang S."/>
            <person name="Fei Z."/>
            <person name="Lin K."/>
        </authorList>
    </citation>
    <scope>NUCLEOTIDE SEQUENCE [LARGE SCALE GENOMIC DNA]</scope>
    <source>
        <strain evidence="13">cv. 9930</strain>
    </source>
</reference>
<reference evidence="12 13" key="3">
    <citation type="journal article" date="2010" name="BMC Genomics">
        <title>Transcriptome sequencing and comparative analysis of cucumber flowers with different sex types.</title>
        <authorList>
            <person name="Guo S."/>
            <person name="Zheng Y."/>
            <person name="Joung J.G."/>
            <person name="Liu S."/>
            <person name="Zhang Z."/>
            <person name="Crasta O.R."/>
            <person name="Sobral B.W."/>
            <person name="Xu Y."/>
            <person name="Huang S."/>
            <person name="Fei Z."/>
        </authorList>
    </citation>
    <scope>NUCLEOTIDE SEQUENCE [LARGE SCALE GENOMIC DNA]</scope>
    <source>
        <strain evidence="13">cv. 9930</strain>
    </source>
</reference>